<dbReference type="Gene3D" id="2.60.40.1190">
    <property type="match status" value="1"/>
</dbReference>
<dbReference type="PANTHER" id="PTHR35532:SF5">
    <property type="entry name" value="CARBOHYDRATE-BINDING DOMAIN-CONTAINING PROTEIN"/>
    <property type="match status" value="1"/>
</dbReference>
<reference evidence="2 3" key="1">
    <citation type="submission" date="2016-08" db="EMBL/GenBank/DDBJ databases">
        <authorList>
            <person name="Seilhamer J.J."/>
        </authorList>
    </citation>
    <scope>NUCLEOTIDE SEQUENCE [LARGE SCALE GENOMIC DNA]</scope>
    <source>
        <strain evidence="2 3">A37T2</strain>
    </source>
</reference>
<accession>A0A1C4AWX2</accession>
<organism evidence="2 3">
    <name type="scientific">Chitinophaga costaii</name>
    <dbReference type="NCBI Taxonomy" id="1335309"/>
    <lineage>
        <taxon>Bacteria</taxon>
        <taxon>Pseudomonadati</taxon>
        <taxon>Bacteroidota</taxon>
        <taxon>Chitinophagia</taxon>
        <taxon>Chitinophagales</taxon>
        <taxon>Chitinophagaceae</taxon>
        <taxon>Chitinophaga</taxon>
    </lineage>
</organism>
<sequence>MRLGKSVPTTTFAYHLFTNARDNFPVFAYISLPYYLYYMFRETSFTLRSGLFALLLLLRGTGAAAQSLFDAYAPLFTTPRHYVCQHTTVPINIDGQAMESDWQKVAWTQDFTDIEGDKQPTPALRTRVKMLWDANTLYIYAELQEPHIWANLQKRDTIVYYDNDFEVFIDPDGDAQQYFEYEVNARNTLFDLFLPIAYRNGGKALISWDAKGIRTAVHHQGTLNNARDKDVQWSVEMAIPFEAMRFYSQALPHDSTWWRINFSRVEWDTEVKDGKYVKKINPDTHRLQKEHNWVWSPQGIIDMHAPERWGYLLFAAAKAGAKQKDFQLPFAEEMKKYLWLVYYKQRDYKKLHGAYATTLKDLALPEKVADTNGNEYTLLLQAMASQYSVRLQFRNRYWTITQDGRPFFTDDYE</sequence>
<dbReference type="STRING" id="1335309.GA0116948_102320"/>
<evidence type="ECO:0000313" key="3">
    <source>
        <dbReference type="Proteomes" id="UP000242818"/>
    </source>
</evidence>
<proteinExistence type="predicted"/>
<dbReference type="EMBL" id="FMAR01000002">
    <property type="protein sequence ID" value="SCB99046.1"/>
    <property type="molecule type" value="Genomic_DNA"/>
</dbReference>
<dbReference type="SUPFAM" id="SSF49344">
    <property type="entry name" value="CBD9-like"/>
    <property type="match status" value="1"/>
</dbReference>
<evidence type="ECO:0000259" key="1">
    <source>
        <dbReference type="Pfam" id="PF06452"/>
    </source>
</evidence>
<dbReference type="Pfam" id="PF06452">
    <property type="entry name" value="CBM9_1"/>
    <property type="match status" value="1"/>
</dbReference>
<dbReference type="GO" id="GO:0030246">
    <property type="term" value="F:carbohydrate binding"/>
    <property type="evidence" value="ECO:0007669"/>
    <property type="project" value="InterPro"/>
</dbReference>
<dbReference type="InterPro" id="IPR010502">
    <property type="entry name" value="Carb-bd_dom_fam9"/>
</dbReference>
<dbReference type="Proteomes" id="UP000242818">
    <property type="component" value="Unassembled WGS sequence"/>
</dbReference>
<dbReference type="GO" id="GO:0016052">
    <property type="term" value="P:carbohydrate catabolic process"/>
    <property type="evidence" value="ECO:0007669"/>
    <property type="project" value="InterPro"/>
</dbReference>
<feature type="domain" description="Carbohydrate-binding" evidence="1">
    <location>
        <begin position="93"/>
        <end position="244"/>
    </location>
</feature>
<dbReference type="PANTHER" id="PTHR35532">
    <property type="entry name" value="SIMILAR TO POLYHYDROXYALKANOATE DEPOLYMERASE"/>
    <property type="match status" value="1"/>
</dbReference>
<dbReference type="AlphaFoldDB" id="A0A1C4AWX2"/>
<dbReference type="GO" id="GO:0004553">
    <property type="term" value="F:hydrolase activity, hydrolyzing O-glycosyl compounds"/>
    <property type="evidence" value="ECO:0007669"/>
    <property type="project" value="InterPro"/>
</dbReference>
<dbReference type="OrthoDB" id="9786766at2"/>
<name>A0A1C4AWX2_9BACT</name>
<dbReference type="CDD" id="cd09620">
    <property type="entry name" value="CBM9_like_3"/>
    <property type="match status" value="1"/>
</dbReference>
<gene>
    <name evidence="2" type="ORF">GA0116948_102320</name>
</gene>
<dbReference type="RefSeq" id="WP_089709442.1">
    <property type="nucleotide sequence ID" value="NZ_FMAR01000002.1"/>
</dbReference>
<keyword evidence="3" id="KW-1185">Reference proteome</keyword>
<evidence type="ECO:0000313" key="2">
    <source>
        <dbReference type="EMBL" id="SCB99046.1"/>
    </source>
</evidence>
<protein>
    <submittedName>
        <fullName evidence="2">Carbohydrate family 9 binding domain-like</fullName>
    </submittedName>
</protein>